<accession>A0ABR0AUB4</accession>
<dbReference type="Proteomes" id="UP001234178">
    <property type="component" value="Unassembled WGS sequence"/>
</dbReference>
<sequence length="114" mass="12448">MVTADLVDAEHPAVEPLPSQAESSGGVDGINDPAETPDVDPTSDTPRMGERKTPTAEQQASDLTAYFISYPRLFLTFLLERNTAERQDYSGLYSGPTVRPIVQNVSFTTPCRET</sequence>
<evidence type="ECO:0000313" key="3">
    <source>
        <dbReference type="Proteomes" id="UP001234178"/>
    </source>
</evidence>
<feature type="region of interest" description="Disordered" evidence="1">
    <location>
        <begin position="1"/>
        <end position="59"/>
    </location>
</feature>
<keyword evidence="3" id="KW-1185">Reference proteome</keyword>
<evidence type="ECO:0000313" key="2">
    <source>
        <dbReference type="EMBL" id="KAK4028703.1"/>
    </source>
</evidence>
<proteinExistence type="predicted"/>
<organism evidence="2 3">
    <name type="scientific">Daphnia magna</name>
    <dbReference type="NCBI Taxonomy" id="35525"/>
    <lineage>
        <taxon>Eukaryota</taxon>
        <taxon>Metazoa</taxon>
        <taxon>Ecdysozoa</taxon>
        <taxon>Arthropoda</taxon>
        <taxon>Crustacea</taxon>
        <taxon>Branchiopoda</taxon>
        <taxon>Diplostraca</taxon>
        <taxon>Cladocera</taxon>
        <taxon>Anomopoda</taxon>
        <taxon>Daphniidae</taxon>
        <taxon>Daphnia</taxon>
    </lineage>
</organism>
<gene>
    <name evidence="2" type="ORF">OUZ56_021707</name>
</gene>
<dbReference type="EMBL" id="JAOYFB010000039">
    <property type="protein sequence ID" value="KAK4028703.1"/>
    <property type="molecule type" value="Genomic_DNA"/>
</dbReference>
<name>A0ABR0AUB4_9CRUS</name>
<protein>
    <submittedName>
        <fullName evidence="2">Uncharacterized protein</fullName>
    </submittedName>
</protein>
<evidence type="ECO:0000256" key="1">
    <source>
        <dbReference type="SAM" id="MobiDB-lite"/>
    </source>
</evidence>
<comment type="caution">
    <text evidence="2">The sequence shown here is derived from an EMBL/GenBank/DDBJ whole genome shotgun (WGS) entry which is preliminary data.</text>
</comment>
<reference evidence="2 3" key="1">
    <citation type="journal article" date="2023" name="Nucleic Acids Res.">
        <title>The hologenome of Daphnia magna reveals possible DNA methylation and microbiome-mediated evolution of the host genome.</title>
        <authorList>
            <person name="Chaturvedi A."/>
            <person name="Li X."/>
            <person name="Dhandapani V."/>
            <person name="Marshall H."/>
            <person name="Kissane S."/>
            <person name="Cuenca-Cambronero M."/>
            <person name="Asole G."/>
            <person name="Calvet F."/>
            <person name="Ruiz-Romero M."/>
            <person name="Marangio P."/>
            <person name="Guigo R."/>
            <person name="Rago D."/>
            <person name="Mirbahai L."/>
            <person name="Eastwood N."/>
            <person name="Colbourne J.K."/>
            <person name="Zhou J."/>
            <person name="Mallon E."/>
            <person name="Orsini L."/>
        </authorList>
    </citation>
    <scope>NUCLEOTIDE SEQUENCE [LARGE SCALE GENOMIC DNA]</scope>
    <source>
        <strain evidence="2">LRV0_1</strain>
    </source>
</reference>